<dbReference type="SUPFAM" id="SSF52540">
    <property type="entry name" value="P-loop containing nucleoside triphosphate hydrolases"/>
    <property type="match status" value="1"/>
</dbReference>
<reference evidence="6 7" key="1">
    <citation type="submission" date="2020-05" db="EMBL/GenBank/DDBJ databases">
        <title>Complete genome sequence of Deefgea sp. D17.</title>
        <authorList>
            <person name="Bae J.-W."/>
            <person name="Han J.E."/>
        </authorList>
    </citation>
    <scope>NUCLEOTIDE SEQUENCE [LARGE SCALE GENOMIC DNA]</scope>
    <source>
        <strain evidence="6 7">D17</strain>
    </source>
</reference>
<dbReference type="InterPro" id="IPR003439">
    <property type="entry name" value="ABC_transporter-like_ATP-bd"/>
</dbReference>
<dbReference type="KEGG" id="dee:HQN60_10920"/>
<evidence type="ECO:0000259" key="5">
    <source>
        <dbReference type="PROSITE" id="PS50893"/>
    </source>
</evidence>
<dbReference type="GO" id="GO:0005524">
    <property type="term" value="F:ATP binding"/>
    <property type="evidence" value="ECO:0007669"/>
    <property type="project" value="UniProtKB-KW"/>
</dbReference>
<dbReference type="PANTHER" id="PTHR42711:SF17">
    <property type="entry name" value="ABC TRANSPORTER ATP-BINDING PROTEIN"/>
    <property type="match status" value="1"/>
</dbReference>
<evidence type="ECO:0000256" key="3">
    <source>
        <dbReference type="ARBA" id="ARBA00022741"/>
    </source>
</evidence>
<dbReference type="Gene3D" id="3.40.50.300">
    <property type="entry name" value="P-loop containing nucleotide triphosphate hydrolases"/>
    <property type="match status" value="1"/>
</dbReference>
<evidence type="ECO:0000313" key="6">
    <source>
        <dbReference type="EMBL" id="QKJ67170.1"/>
    </source>
</evidence>
<evidence type="ECO:0000313" key="7">
    <source>
        <dbReference type="Proteomes" id="UP000504844"/>
    </source>
</evidence>
<keyword evidence="2" id="KW-1003">Cell membrane</keyword>
<dbReference type="PROSITE" id="PS00211">
    <property type="entry name" value="ABC_TRANSPORTER_1"/>
    <property type="match status" value="1"/>
</dbReference>
<dbReference type="InterPro" id="IPR050763">
    <property type="entry name" value="ABC_transporter_ATP-binding"/>
</dbReference>
<dbReference type="AlphaFoldDB" id="A0A6M8SV32"/>
<sequence length="298" mass="32583">MNDRNPAVLETLVTAKDVALGVVNCAGQTLTIMPGQVVGLLGKNGAGKTTLLDGLLGYTFLNAGEVSLFGHKPTELPADVCSQIGFVAQQDDLLPWLTGSEMLAATRLFYPHWNHQLVDRLLDRWSVPTWQKVSDMSVGERQKLALVAAMAHEPKLLVLDEPAASLDQLARRALIGELIDIVADGERSILLSSHIFSDIERVASEVWLLEKGRITYQGGLDELKESVVRLHLSRPLQVNGSLALTTKQVIRTEVNTGRETWIIRGWNEALAAECAAQITSPYQVEALGLEDAFVEISQ</sequence>
<dbReference type="InterPro" id="IPR027417">
    <property type="entry name" value="P-loop_NTPase"/>
</dbReference>
<dbReference type="EMBL" id="CP054143">
    <property type="protein sequence ID" value="QKJ67170.1"/>
    <property type="molecule type" value="Genomic_DNA"/>
</dbReference>
<dbReference type="RefSeq" id="WP_173533673.1">
    <property type="nucleotide sequence ID" value="NZ_CP054143.1"/>
</dbReference>
<dbReference type="InterPro" id="IPR003593">
    <property type="entry name" value="AAA+_ATPase"/>
</dbReference>
<name>A0A6M8SV32_9NEIS</name>
<evidence type="ECO:0000256" key="4">
    <source>
        <dbReference type="ARBA" id="ARBA00022840"/>
    </source>
</evidence>
<keyword evidence="1" id="KW-0813">Transport</keyword>
<keyword evidence="7" id="KW-1185">Reference proteome</keyword>
<keyword evidence="2" id="KW-0472">Membrane</keyword>
<proteinExistence type="predicted"/>
<dbReference type="CDD" id="cd03230">
    <property type="entry name" value="ABC_DR_subfamily_A"/>
    <property type="match status" value="1"/>
</dbReference>
<dbReference type="InterPro" id="IPR017871">
    <property type="entry name" value="ABC_transporter-like_CS"/>
</dbReference>
<dbReference type="PROSITE" id="PS50893">
    <property type="entry name" value="ABC_TRANSPORTER_2"/>
    <property type="match status" value="1"/>
</dbReference>
<dbReference type="Proteomes" id="UP000504844">
    <property type="component" value="Chromosome"/>
</dbReference>
<dbReference type="PANTHER" id="PTHR42711">
    <property type="entry name" value="ABC TRANSPORTER ATP-BINDING PROTEIN"/>
    <property type="match status" value="1"/>
</dbReference>
<dbReference type="Pfam" id="PF00005">
    <property type="entry name" value="ABC_tran"/>
    <property type="match status" value="1"/>
</dbReference>
<evidence type="ECO:0000256" key="2">
    <source>
        <dbReference type="ARBA" id="ARBA00022475"/>
    </source>
</evidence>
<feature type="domain" description="ABC transporter" evidence="5">
    <location>
        <begin position="7"/>
        <end position="236"/>
    </location>
</feature>
<organism evidence="6 7">
    <name type="scientific">Deefgea piscis</name>
    <dbReference type="NCBI Taxonomy" id="2739061"/>
    <lineage>
        <taxon>Bacteria</taxon>
        <taxon>Pseudomonadati</taxon>
        <taxon>Pseudomonadota</taxon>
        <taxon>Betaproteobacteria</taxon>
        <taxon>Neisseriales</taxon>
        <taxon>Chitinibacteraceae</taxon>
        <taxon>Deefgea</taxon>
    </lineage>
</organism>
<keyword evidence="3" id="KW-0547">Nucleotide-binding</keyword>
<protein>
    <submittedName>
        <fullName evidence="6">ABC transporter ATP-binding protein</fullName>
    </submittedName>
</protein>
<dbReference type="SMART" id="SM00382">
    <property type="entry name" value="AAA"/>
    <property type="match status" value="1"/>
</dbReference>
<accession>A0A6M8SV32</accession>
<evidence type="ECO:0000256" key="1">
    <source>
        <dbReference type="ARBA" id="ARBA00022448"/>
    </source>
</evidence>
<gene>
    <name evidence="6" type="ORF">HQN60_10920</name>
</gene>
<keyword evidence="4 6" id="KW-0067">ATP-binding</keyword>
<dbReference type="GO" id="GO:0016887">
    <property type="term" value="F:ATP hydrolysis activity"/>
    <property type="evidence" value="ECO:0007669"/>
    <property type="project" value="InterPro"/>
</dbReference>